<accession>A0A5C1Y8Z6</accession>
<dbReference type="InterPro" id="IPR015375">
    <property type="entry name" value="NADH_PPase-like_N"/>
</dbReference>
<evidence type="ECO:0000313" key="11">
    <source>
        <dbReference type="EMBL" id="QEO09649.1"/>
    </source>
</evidence>
<dbReference type="Proteomes" id="UP000322159">
    <property type="component" value="Chromosome"/>
</dbReference>
<dbReference type="OrthoDB" id="9791656at2"/>
<evidence type="ECO:0000313" key="12">
    <source>
        <dbReference type="Proteomes" id="UP000322159"/>
    </source>
</evidence>
<evidence type="ECO:0000259" key="10">
    <source>
        <dbReference type="PROSITE" id="PS51462"/>
    </source>
</evidence>
<dbReference type="AlphaFoldDB" id="A0A5C1Y8Z6"/>
<evidence type="ECO:0000256" key="9">
    <source>
        <dbReference type="ARBA" id="ARBA00023679"/>
    </source>
</evidence>
<dbReference type="EC" id="3.6.1.22" evidence="4"/>
<keyword evidence="8" id="KW-0520">NAD</keyword>
<evidence type="ECO:0000256" key="8">
    <source>
        <dbReference type="ARBA" id="ARBA00023027"/>
    </source>
</evidence>
<dbReference type="GO" id="GO:0005829">
    <property type="term" value="C:cytosol"/>
    <property type="evidence" value="ECO:0007669"/>
    <property type="project" value="TreeGrafter"/>
</dbReference>
<dbReference type="PROSITE" id="PS00893">
    <property type="entry name" value="NUDIX_BOX"/>
    <property type="match status" value="1"/>
</dbReference>
<evidence type="ECO:0000256" key="3">
    <source>
        <dbReference type="ARBA" id="ARBA00009595"/>
    </source>
</evidence>
<dbReference type="PANTHER" id="PTHR42904:SF6">
    <property type="entry name" value="NAD-CAPPED RNA HYDROLASE NUDT12"/>
    <property type="match status" value="1"/>
</dbReference>
<name>A0A5C1Y8Z6_9MICO</name>
<feature type="domain" description="Nudix hydrolase" evidence="10">
    <location>
        <begin position="178"/>
        <end position="305"/>
    </location>
</feature>
<dbReference type="KEGG" id="lyk:FLP23_06295"/>
<evidence type="ECO:0000256" key="2">
    <source>
        <dbReference type="ARBA" id="ARBA00001947"/>
    </source>
</evidence>
<dbReference type="Pfam" id="PF00293">
    <property type="entry name" value="NUDIX"/>
    <property type="match status" value="1"/>
</dbReference>
<dbReference type="Gene3D" id="3.90.79.10">
    <property type="entry name" value="Nucleoside Triphosphate Pyrophosphohydrolase"/>
    <property type="match status" value="1"/>
</dbReference>
<dbReference type="InterPro" id="IPR000086">
    <property type="entry name" value="NUDIX_hydrolase_dom"/>
</dbReference>
<dbReference type="GO" id="GO:0006742">
    <property type="term" value="P:NADP+ catabolic process"/>
    <property type="evidence" value="ECO:0007669"/>
    <property type="project" value="TreeGrafter"/>
</dbReference>
<comment type="cofactor">
    <cofactor evidence="2">
        <name>Zn(2+)</name>
        <dbReference type="ChEBI" id="CHEBI:29105"/>
    </cofactor>
</comment>
<keyword evidence="7" id="KW-0460">Magnesium</keyword>
<dbReference type="GO" id="GO:0046872">
    <property type="term" value="F:metal ion binding"/>
    <property type="evidence" value="ECO:0007669"/>
    <property type="project" value="UniProtKB-KW"/>
</dbReference>
<dbReference type="InterPro" id="IPR015797">
    <property type="entry name" value="NUDIX_hydrolase-like_dom_sf"/>
</dbReference>
<dbReference type="InterPro" id="IPR020084">
    <property type="entry name" value="NUDIX_hydrolase_CS"/>
</dbReference>
<dbReference type="RefSeq" id="WP_149325069.1">
    <property type="nucleotide sequence ID" value="NZ_CP043504.1"/>
</dbReference>
<evidence type="ECO:0000256" key="1">
    <source>
        <dbReference type="ARBA" id="ARBA00001946"/>
    </source>
</evidence>
<reference evidence="11 12" key="1">
    <citation type="submission" date="2019-09" db="EMBL/GenBank/DDBJ databases">
        <title>Genome sequencing of strain KACC 19322.</title>
        <authorList>
            <person name="Heo J."/>
            <person name="Kim S.-J."/>
            <person name="Kim J.-S."/>
            <person name="Hong S.-B."/>
            <person name="Kwon S.-W."/>
        </authorList>
    </citation>
    <scope>NUCLEOTIDE SEQUENCE [LARGE SCALE GENOMIC DNA]</scope>
    <source>
        <strain evidence="11 12">KACC 19322</strain>
    </source>
</reference>
<dbReference type="PROSITE" id="PS51462">
    <property type="entry name" value="NUDIX"/>
    <property type="match status" value="1"/>
</dbReference>
<keyword evidence="12" id="KW-1185">Reference proteome</keyword>
<dbReference type="SUPFAM" id="SSF55811">
    <property type="entry name" value="Nudix"/>
    <property type="match status" value="1"/>
</dbReference>
<dbReference type="CDD" id="cd03429">
    <property type="entry name" value="NUDIX_NADH_pyrophosphatase_Nudt13"/>
    <property type="match status" value="1"/>
</dbReference>
<comment type="catalytic activity">
    <reaction evidence="9">
        <text>a 5'-end NAD(+)-phospho-ribonucleoside in mRNA + H2O = a 5'-end phospho-adenosine-phospho-ribonucleoside in mRNA + beta-nicotinamide D-ribonucleotide + 2 H(+)</text>
        <dbReference type="Rhea" id="RHEA:60876"/>
        <dbReference type="Rhea" id="RHEA-COMP:15698"/>
        <dbReference type="Rhea" id="RHEA-COMP:15719"/>
        <dbReference type="ChEBI" id="CHEBI:14649"/>
        <dbReference type="ChEBI" id="CHEBI:15377"/>
        <dbReference type="ChEBI" id="CHEBI:15378"/>
        <dbReference type="ChEBI" id="CHEBI:144029"/>
        <dbReference type="ChEBI" id="CHEBI:144051"/>
    </reaction>
    <physiologicalReaction direction="left-to-right" evidence="9">
        <dbReference type="Rhea" id="RHEA:60877"/>
    </physiologicalReaction>
</comment>
<dbReference type="InterPro" id="IPR049734">
    <property type="entry name" value="NudC-like_C"/>
</dbReference>
<keyword evidence="6 11" id="KW-0378">Hydrolase</keyword>
<dbReference type="InterPro" id="IPR050241">
    <property type="entry name" value="NAD-cap_RNA_hydrolase_NudC"/>
</dbReference>
<organism evidence="11 12">
    <name type="scientific">Protaetiibacter larvae</name>
    <dbReference type="NCBI Taxonomy" id="2592654"/>
    <lineage>
        <taxon>Bacteria</taxon>
        <taxon>Bacillati</taxon>
        <taxon>Actinomycetota</taxon>
        <taxon>Actinomycetes</taxon>
        <taxon>Micrococcales</taxon>
        <taxon>Microbacteriaceae</taxon>
        <taxon>Protaetiibacter</taxon>
    </lineage>
</organism>
<dbReference type="GO" id="GO:0110153">
    <property type="term" value="F:RNA NAD-cap (NMN-forming) hydrolase activity"/>
    <property type="evidence" value="ECO:0007669"/>
    <property type="project" value="RHEA"/>
</dbReference>
<dbReference type="Gene3D" id="3.90.79.20">
    <property type="match status" value="1"/>
</dbReference>
<gene>
    <name evidence="11" type="primary">nudC</name>
    <name evidence="11" type="ORF">FLP23_06295</name>
</gene>
<dbReference type="Pfam" id="PF09296">
    <property type="entry name" value="NUDIX-like"/>
    <property type="match status" value="1"/>
</dbReference>
<protein>
    <recommendedName>
        <fullName evidence="4">NAD(+) diphosphatase</fullName>
        <ecNumber evidence="4">3.6.1.22</ecNumber>
    </recommendedName>
</protein>
<sequence>MSGSPEGSSRPRRAPLAPRLSRSELDRDYLSRLAGIPALLAEPATRVLVLHERQALGTADGALALRDPAVLGPVDAERFAFLGRTVSASAHLAAGAAVLAIAVDDATAQRIGPDGPWLELRRAGALLDARDAGLFTQALALLNWHQVARFSPATGNPTTVTQSGWVRVDAETGRELYPRTDPAVIVAVLDDAGRILLGSNVEWDPGRFSLLAGFVEPGESLEAAVVREIFEEAGVLVADPEYRGSQPWPFPASLMLGFEARIAPGATTEPRPDGTELRELRWFTRDELAEEVSAGRVRLPGRASIARAIIEDWFGGPLDDGAVW</sequence>
<evidence type="ECO:0000256" key="4">
    <source>
        <dbReference type="ARBA" id="ARBA00012381"/>
    </source>
</evidence>
<proteinExistence type="inferred from homology"/>
<evidence type="ECO:0000256" key="7">
    <source>
        <dbReference type="ARBA" id="ARBA00022842"/>
    </source>
</evidence>
<evidence type="ECO:0000256" key="6">
    <source>
        <dbReference type="ARBA" id="ARBA00022801"/>
    </source>
</evidence>
<dbReference type="GO" id="GO:0019677">
    <property type="term" value="P:NAD+ catabolic process"/>
    <property type="evidence" value="ECO:0007669"/>
    <property type="project" value="TreeGrafter"/>
</dbReference>
<comment type="cofactor">
    <cofactor evidence="1">
        <name>Mg(2+)</name>
        <dbReference type="ChEBI" id="CHEBI:18420"/>
    </cofactor>
</comment>
<dbReference type="PANTHER" id="PTHR42904">
    <property type="entry name" value="NUDIX HYDROLASE, NUDC SUBFAMILY"/>
    <property type="match status" value="1"/>
</dbReference>
<dbReference type="EMBL" id="CP043504">
    <property type="protein sequence ID" value="QEO09649.1"/>
    <property type="molecule type" value="Genomic_DNA"/>
</dbReference>
<dbReference type="NCBIfam" id="NF001299">
    <property type="entry name" value="PRK00241.1"/>
    <property type="match status" value="1"/>
</dbReference>
<dbReference type="GO" id="GO:0035529">
    <property type="term" value="F:NADH pyrophosphatase activity"/>
    <property type="evidence" value="ECO:0007669"/>
    <property type="project" value="TreeGrafter"/>
</dbReference>
<comment type="similarity">
    <text evidence="3">Belongs to the Nudix hydrolase family. NudC subfamily.</text>
</comment>
<keyword evidence="5" id="KW-0479">Metal-binding</keyword>
<evidence type="ECO:0000256" key="5">
    <source>
        <dbReference type="ARBA" id="ARBA00022723"/>
    </source>
</evidence>